<keyword evidence="4" id="KW-1185">Reference proteome</keyword>
<feature type="domain" description="Large ribosomal subunit protein bL12 C-terminal" evidence="1">
    <location>
        <begin position="94"/>
        <end position="127"/>
    </location>
</feature>
<evidence type="ECO:0000313" key="4">
    <source>
        <dbReference type="Proteomes" id="UP000225626"/>
    </source>
</evidence>
<dbReference type="OrthoDB" id="20576at10239"/>
<organism evidence="2 4">
    <name type="scientific">Streptomyces phage NootNoot</name>
    <dbReference type="NCBI Taxonomy" id="2023992"/>
    <lineage>
        <taxon>Viruses</taxon>
        <taxon>Duplodnaviria</taxon>
        <taxon>Heunggongvirae</taxon>
        <taxon>Uroviricota</taxon>
        <taxon>Caudoviricetes</taxon>
        <taxon>Stanwilliamsviridae</taxon>
        <taxon>Boydwoodruffvirinae</taxon>
        <taxon>Samistivirus</taxon>
        <taxon>Samistivirus nootnoot</taxon>
    </lineage>
</organism>
<dbReference type="Gene3D" id="3.30.1390.10">
    <property type="match status" value="1"/>
</dbReference>
<dbReference type="EMBL" id="MF347636">
    <property type="protein sequence ID" value="ASR77274.1"/>
    <property type="molecule type" value="Genomic_DNA"/>
</dbReference>
<proteinExistence type="predicted"/>
<dbReference type="InterPro" id="IPR014719">
    <property type="entry name" value="Ribosomal_bL12_C/ClpS-like"/>
</dbReference>
<reference evidence="2 4" key="1">
    <citation type="submission" date="2017-06" db="EMBL/GenBank/DDBJ databases">
        <authorList>
            <person name="Meridew S.N."/>
            <person name="Morgan R.E."/>
            <person name="Moussa A.T."/>
            <person name="Shahid S.H."/>
            <person name="Bhuiyan S."/>
            <person name="Nayek S."/>
            <person name="Suri N."/>
            <person name="Kim T."/>
            <person name="Layton S.R."/>
            <person name="Hughes L.E."/>
            <person name="Garlena R.A."/>
            <person name="Russell D.A."/>
            <person name="Pope W.H."/>
            <person name="Jacobs-Sera D."/>
            <person name="Hendrix R.W."/>
            <person name="Hatfull G.F."/>
        </authorList>
    </citation>
    <scope>NUCLEOTIDE SEQUENCE [LARGE SCALE GENOMIC DNA]</scope>
</reference>
<dbReference type="GO" id="GO:0003735">
    <property type="term" value="F:structural constituent of ribosome"/>
    <property type="evidence" value="ECO:0007669"/>
    <property type="project" value="InterPro"/>
</dbReference>
<dbReference type="Proteomes" id="UP000225626">
    <property type="component" value="Segment"/>
</dbReference>
<dbReference type="InterPro" id="IPR013823">
    <property type="entry name" value="Ribosomal_bL12_C"/>
</dbReference>
<dbReference type="EMBL" id="MF347636">
    <property type="protein sequence ID" value="ASR77471.1"/>
    <property type="molecule type" value="Genomic_DNA"/>
</dbReference>
<evidence type="ECO:0000313" key="2">
    <source>
        <dbReference type="EMBL" id="ASR77274.1"/>
    </source>
</evidence>
<protein>
    <recommendedName>
        <fullName evidence="1">Large ribosomal subunit protein bL12 C-terminal domain-containing protein</fullName>
    </recommendedName>
</protein>
<dbReference type="Pfam" id="PF00542">
    <property type="entry name" value="Ribosomal_L12"/>
    <property type="match status" value="1"/>
</dbReference>
<accession>A0A222YZM8</accession>
<dbReference type="SUPFAM" id="SSF54736">
    <property type="entry name" value="ClpS-like"/>
    <property type="match status" value="1"/>
</dbReference>
<name>A0A222YZM8_9CAUD</name>
<gene>
    <name evidence="3" type="ORF">SEA_NOOTNOOT_249</name>
    <name evidence="2" type="ORF">SEA_NOOTNOOT_4</name>
</gene>
<sequence>MSANVNLAVYLVMLHDEQPHMSFDQAMRLARRMMDHHIEVQRVAEDKGYNEGHKNGYASGKADAEQPTSWELTRLRDIEKRVKAQGEELVKDIVREVGSHKKIQCIKQLREKTGLGLKDSKDIVDAYVAKLNGMYLADWERALLDAAY</sequence>
<evidence type="ECO:0000259" key="1">
    <source>
        <dbReference type="Pfam" id="PF00542"/>
    </source>
</evidence>
<evidence type="ECO:0000313" key="3">
    <source>
        <dbReference type="EMBL" id="ASR77471.1"/>
    </source>
</evidence>